<dbReference type="InterPro" id="IPR000531">
    <property type="entry name" value="Beta-barrel_TonB"/>
</dbReference>
<dbReference type="InterPro" id="IPR037066">
    <property type="entry name" value="Plug_dom_sf"/>
</dbReference>
<dbReference type="GO" id="GO:0015891">
    <property type="term" value="P:siderophore transport"/>
    <property type="evidence" value="ECO:0007669"/>
    <property type="project" value="InterPro"/>
</dbReference>
<keyword evidence="20" id="KW-1185">Reference proteome</keyword>
<keyword evidence="3 14" id="KW-0813">Transport</keyword>
<dbReference type="GO" id="GO:0038023">
    <property type="term" value="F:signaling receptor activity"/>
    <property type="evidence" value="ECO:0007669"/>
    <property type="project" value="InterPro"/>
</dbReference>
<dbReference type="Gene3D" id="2.40.170.20">
    <property type="entry name" value="TonB-dependent receptor, beta-barrel domain"/>
    <property type="match status" value="1"/>
</dbReference>
<dbReference type="InterPro" id="IPR008969">
    <property type="entry name" value="CarboxyPept-like_regulatory"/>
</dbReference>
<keyword evidence="10 15" id="KW-0798">TonB box</keyword>
<proteinExistence type="inferred from homology"/>
<gene>
    <name evidence="19" type="ORF">HNP25_002196</name>
</gene>
<dbReference type="NCBIfam" id="TIGR01783">
    <property type="entry name" value="TonB-siderophor"/>
    <property type="match status" value="1"/>
</dbReference>
<dbReference type="PANTHER" id="PTHR32552:SF68">
    <property type="entry name" value="FERRICHROME OUTER MEMBRANE TRANSPORTER_PHAGE RECEPTOR"/>
    <property type="match status" value="1"/>
</dbReference>
<organism evidence="19 20">
    <name type="scientific">Arcicella rosea</name>
    <dbReference type="NCBI Taxonomy" id="502909"/>
    <lineage>
        <taxon>Bacteria</taxon>
        <taxon>Pseudomonadati</taxon>
        <taxon>Bacteroidota</taxon>
        <taxon>Cytophagia</taxon>
        <taxon>Cytophagales</taxon>
        <taxon>Flectobacillaceae</taxon>
        <taxon>Arcicella</taxon>
    </lineage>
</organism>
<dbReference type="Pfam" id="PF07715">
    <property type="entry name" value="Plug"/>
    <property type="match status" value="1"/>
</dbReference>
<dbReference type="EMBL" id="JACHKT010000014">
    <property type="protein sequence ID" value="MBB6003538.1"/>
    <property type="molecule type" value="Genomic_DNA"/>
</dbReference>
<evidence type="ECO:0000256" key="3">
    <source>
        <dbReference type="ARBA" id="ARBA00022448"/>
    </source>
</evidence>
<evidence type="ECO:0000256" key="8">
    <source>
        <dbReference type="ARBA" id="ARBA00023004"/>
    </source>
</evidence>
<evidence type="ECO:0000313" key="19">
    <source>
        <dbReference type="EMBL" id="MBB6003538.1"/>
    </source>
</evidence>
<evidence type="ECO:0000256" key="14">
    <source>
        <dbReference type="PROSITE-ProRule" id="PRU01360"/>
    </source>
</evidence>
<dbReference type="AlphaFoldDB" id="A0A841ES81"/>
<evidence type="ECO:0000256" key="7">
    <source>
        <dbReference type="ARBA" id="ARBA00022729"/>
    </source>
</evidence>
<comment type="similarity">
    <text evidence="2 14 15">Belongs to the TonB-dependent receptor family.</text>
</comment>
<evidence type="ECO:0000256" key="10">
    <source>
        <dbReference type="ARBA" id="ARBA00023077"/>
    </source>
</evidence>
<keyword evidence="4 14" id="KW-1134">Transmembrane beta strand</keyword>
<keyword evidence="6 14" id="KW-0812">Transmembrane</keyword>
<dbReference type="Gene3D" id="2.170.130.10">
    <property type="entry name" value="TonB-dependent receptor, plug domain"/>
    <property type="match status" value="1"/>
</dbReference>
<comment type="caution">
    <text evidence="19">The sequence shown here is derived from an EMBL/GenBank/DDBJ whole genome shotgun (WGS) entry which is preliminary data.</text>
</comment>
<keyword evidence="5" id="KW-0410">Iron transport</keyword>
<evidence type="ECO:0000313" key="20">
    <source>
        <dbReference type="Proteomes" id="UP000524404"/>
    </source>
</evidence>
<keyword evidence="7 16" id="KW-0732">Signal</keyword>
<keyword evidence="8" id="KW-0408">Iron</keyword>
<dbReference type="InterPro" id="IPR012910">
    <property type="entry name" value="Plug_dom"/>
</dbReference>
<feature type="chain" id="PRO_5032608191" evidence="16">
    <location>
        <begin position="19"/>
        <end position="818"/>
    </location>
</feature>
<evidence type="ECO:0000256" key="2">
    <source>
        <dbReference type="ARBA" id="ARBA00009810"/>
    </source>
</evidence>
<evidence type="ECO:0000259" key="18">
    <source>
        <dbReference type="Pfam" id="PF07715"/>
    </source>
</evidence>
<dbReference type="InterPro" id="IPR039426">
    <property type="entry name" value="TonB-dep_rcpt-like"/>
</dbReference>
<feature type="domain" description="TonB-dependent receptor plug" evidence="18">
    <location>
        <begin position="131"/>
        <end position="229"/>
    </location>
</feature>
<evidence type="ECO:0000256" key="5">
    <source>
        <dbReference type="ARBA" id="ARBA00022496"/>
    </source>
</evidence>
<feature type="domain" description="TonB-dependent receptor-like beta-barrel" evidence="17">
    <location>
        <begin position="309"/>
        <end position="787"/>
    </location>
</feature>
<dbReference type="GO" id="GO:0009279">
    <property type="term" value="C:cell outer membrane"/>
    <property type="evidence" value="ECO:0007669"/>
    <property type="project" value="UniProtKB-SubCell"/>
</dbReference>
<evidence type="ECO:0000256" key="11">
    <source>
        <dbReference type="ARBA" id="ARBA00023136"/>
    </source>
</evidence>
<dbReference type="PROSITE" id="PS52016">
    <property type="entry name" value="TONB_DEPENDENT_REC_3"/>
    <property type="match status" value="1"/>
</dbReference>
<dbReference type="GO" id="GO:0015344">
    <property type="term" value="F:siderophore uptake transmembrane transporter activity"/>
    <property type="evidence" value="ECO:0007669"/>
    <property type="project" value="TreeGrafter"/>
</dbReference>
<keyword evidence="11 14" id="KW-0472">Membrane</keyword>
<protein>
    <submittedName>
        <fullName evidence="19">Iron complex outermembrane receptor protein</fullName>
    </submittedName>
</protein>
<evidence type="ECO:0000256" key="12">
    <source>
        <dbReference type="ARBA" id="ARBA00023170"/>
    </source>
</evidence>
<dbReference type="InterPro" id="IPR010105">
    <property type="entry name" value="TonB_sidphr_rcpt"/>
</dbReference>
<dbReference type="PANTHER" id="PTHR32552">
    <property type="entry name" value="FERRICHROME IRON RECEPTOR-RELATED"/>
    <property type="match status" value="1"/>
</dbReference>
<dbReference type="Gene3D" id="2.60.40.1120">
    <property type="entry name" value="Carboxypeptidase-like, regulatory domain"/>
    <property type="match status" value="1"/>
</dbReference>
<evidence type="ECO:0000256" key="9">
    <source>
        <dbReference type="ARBA" id="ARBA00023065"/>
    </source>
</evidence>
<dbReference type="SUPFAM" id="SSF56935">
    <property type="entry name" value="Porins"/>
    <property type="match status" value="1"/>
</dbReference>
<keyword evidence="13 14" id="KW-0998">Cell outer membrane</keyword>
<dbReference type="CDD" id="cd01347">
    <property type="entry name" value="ligand_gated_channel"/>
    <property type="match status" value="1"/>
</dbReference>
<dbReference type="Pfam" id="PF00593">
    <property type="entry name" value="TonB_dep_Rec_b-barrel"/>
    <property type="match status" value="1"/>
</dbReference>
<evidence type="ECO:0000256" key="4">
    <source>
        <dbReference type="ARBA" id="ARBA00022452"/>
    </source>
</evidence>
<evidence type="ECO:0000256" key="13">
    <source>
        <dbReference type="ARBA" id="ARBA00023237"/>
    </source>
</evidence>
<keyword evidence="9" id="KW-0406">Ion transport</keyword>
<dbReference type="RefSeq" id="WP_184134060.1">
    <property type="nucleotide sequence ID" value="NZ_JACHKT010000014.1"/>
</dbReference>
<accession>A0A841ES81</accession>
<comment type="subcellular location">
    <subcellularLocation>
        <location evidence="1 14">Cell outer membrane</location>
        <topology evidence="1 14">Multi-pass membrane protein</topology>
    </subcellularLocation>
</comment>
<dbReference type="InterPro" id="IPR036942">
    <property type="entry name" value="Beta-barrel_TonB_sf"/>
</dbReference>
<feature type="signal peptide" evidence="16">
    <location>
        <begin position="1"/>
        <end position="18"/>
    </location>
</feature>
<evidence type="ECO:0000259" key="17">
    <source>
        <dbReference type="Pfam" id="PF00593"/>
    </source>
</evidence>
<name>A0A841ES81_9BACT</name>
<dbReference type="Pfam" id="PF13715">
    <property type="entry name" value="CarbopepD_reg_2"/>
    <property type="match status" value="1"/>
</dbReference>
<reference evidence="19 20" key="1">
    <citation type="submission" date="2020-08" db="EMBL/GenBank/DDBJ databases">
        <title>Functional genomics of gut bacteria from endangered species of beetles.</title>
        <authorList>
            <person name="Carlos-Shanley C."/>
        </authorList>
    </citation>
    <scope>NUCLEOTIDE SEQUENCE [LARGE SCALE GENOMIC DNA]</scope>
    <source>
        <strain evidence="19 20">S00070</strain>
    </source>
</reference>
<sequence>MKLYLTSIFIFLSMCVYAQKSTLSGSISDTKNAKLPGINVILKGTKFGTTTNQDGFFSIANVKEGEYTLQFSGIGYETLLQKVKITSENSSLAIQLNESLTELQTVEITGRKETEYKNNSTFIGSKSATALKDLPQSISYVTKELIQDQAAFRVNDIVKNMSGVSQFSFYNDLTIRGHRVSGNDNYSMLVNGMRAFTSFWKQQLIPHIERVEVIKGPSSALFGNAAAGGSLNRVTKKPLDEKRQSFNISMGSFANFRTTADFTGPMNEEKTLLYRLNLGYENSGSFRDLQFEKNYIIAPSFSFLPNNKTRLNFDIVLQSGDSRLDRGQSVLGTGDLYSTPISKSLNRSNDYLKENVYNATISLNHKFSNHVSFNSSFMRTAYDEDLLEHRSANTYAKNATGGLIDSEIEMQVFIRKRTFNVDNVSNYFNIDFGLGQTAHKVVLGYDYAQEVLAPGGSQLTARGYRNATNTGSINTYDPTKKANYLLDAKGNPVPNVAHYDLTAANPYFLADMSKYFYQRTDYAPTFYSTQGVYLQDQITYKKLQVLLGLRQDYFTDLENYKTATENKVTQKALIPRLGLVYSLNKNVNAYGTFVKGYQPQTSTAVSNVNAGGPFDPLYSTLYEVGAKSDWFDKRLTANVSIYQLTVDGALYNAGVSGQPDLLTQVGREVSKGIELDVIGQLATNWNLIINYSYNDATFTQSKDETLIGRQKPNAPKHQGNIWTKYVIGKGSLSGLGIGLGTNFATERLGSIVAANAEPQVIPAYQLFTGAIYYKIAKCQIQLNANNLTNKTYWVGGYDKIRMFPGAPRNWMLSINYTL</sequence>
<evidence type="ECO:0000256" key="1">
    <source>
        <dbReference type="ARBA" id="ARBA00004571"/>
    </source>
</evidence>
<dbReference type="SUPFAM" id="SSF49464">
    <property type="entry name" value="Carboxypeptidase regulatory domain-like"/>
    <property type="match status" value="1"/>
</dbReference>
<dbReference type="Proteomes" id="UP000524404">
    <property type="component" value="Unassembled WGS sequence"/>
</dbReference>
<keyword evidence="12 19" id="KW-0675">Receptor</keyword>
<evidence type="ECO:0000256" key="16">
    <source>
        <dbReference type="SAM" id="SignalP"/>
    </source>
</evidence>
<evidence type="ECO:0000256" key="15">
    <source>
        <dbReference type="RuleBase" id="RU003357"/>
    </source>
</evidence>
<evidence type="ECO:0000256" key="6">
    <source>
        <dbReference type="ARBA" id="ARBA00022692"/>
    </source>
</evidence>